<evidence type="ECO:0000313" key="1">
    <source>
        <dbReference type="EMBL" id="MDK3073803.1"/>
    </source>
</evidence>
<comment type="caution">
    <text evidence="1">The sequence shown here is derived from an EMBL/GenBank/DDBJ whole genome shotgun (WGS) entry which is preliminary data.</text>
</comment>
<gene>
    <name evidence="1" type="ORF">QO034_11825</name>
</gene>
<proteinExistence type="predicted"/>
<dbReference type="RefSeq" id="WP_284485742.1">
    <property type="nucleotide sequence ID" value="NZ_JASNJE010000013.1"/>
</dbReference>
<accession>A0ABT7FFP8</accession>
<organism evidence="1 2">
    <name type="scientific">Sedimentitalea xiamensis</name>
    <dbReference type="NCBI Taxonomy" id="3050037"/>
    <lineage>
        <taxon>Bacteria</taxon>
        <taxon>Pseudomonadati</taxon>
        <taxon>Pseudomonadota</taxon>
        <taxon>Alphaproteobacteria</taxon>
        <taxon>Rhodobacterales</taxon>
        <taxon>Paracoccaceae</taxon>
        <taxon>Sedimentitalea</taxon>
    </lineage>
</organism>
<dbReference type="Proteomes" id="UP001227126">
    <property type="component" value="Unassembled WGS sequence"/>
</dbReference>
<dbReference type="EMBL" id="JASNJE010000013">
    <property type="protein sequence ID" value="MDK3073803.1"/>
    <property type="molecule type" value="Genomic_DNA"/>
</dbReference>
<name>A0ABT7FFP8_9RHOB</name>
<sequence length="86" mass="9109">MATTAYTLLDTWDAVNRYTAAGETDVILSNTGGRVVTWTLTTNNLKPAVAISQGHPLLPYLSQAMKLKDGERLWMAGAGATASLGV</sequence>
<evidence type="ECO:0000313" key="2">
    <source>
        <dbReference type="Proteomes" id="UP001227126"/>
    </source>
</evidence>
<keyword evidence="2" id="KW-1185">Reference proteome</keyword>
<protein>
    <submittedName>
        <fullName evidence="1">Uncharacterized protein</fullName>
    </submittedName>
</protein>
<reference evidence="1 2" key="1">
    <citation type="submission" date="2023-05" db="EMBL/GenBank/DDBJ databases">
        <title>Sedimentitalea sp. nov. JM2-8.</title>
        <authorList>
            <person name="Huang J."/>
        </authorList>
    </citation>
    <scope>NUCLEOTIDE SEQUENCE [LARGE SCALE GENOMIC DNA]</scope>
    <source>
        <strain evidence="1 2">JM2-8</strain>
    </source>
</reference>